<dbReference type="PANTHER" id="PTHR42776">
    <property type="entry name" value="SERINE PEPTIDASE S9 FAMILY MEMBER"/>
    <property type="match status" value="1"/>
</dbReference>
<accession>A0A501XHS6</accession>
<evidence type="ECO:0000259" key="3">
    <source>
        <dbReference type="Pfam" id="PF00326"/>
    </source>
</evidence>
<proteinExistence type="predicted"/>
<evidence type="ECO:0000256" key="1">
    <source>
        <dbReference type="ARBA" id="ARBA00022801"/>
    </source>
</evidence>
<dbReference type="Gene3D" id="3.40.50.1820">
    <property type="entry name" value="alpha/beta hydrolase"/>
    <property type="match status" value="1"/>
</dbReference>
<reference evidence="4 5" key="1">
    <citation type="submission" date="2019-06" db="EMBL/GenBank/DDBJ databases">
        <authorList>
            <person name="Lee I."/>
            <person name="Jang G.I."/>
            <person name="Hwang C.Y."/>
        </authorList>
    </citation>
    <scope>NUCLEOTIDE SEQUENCE [LARGE SCALE GENOMIC DNA]</scope>
    <source>
        <strain evidence="4 5">PAMC 28131</strain>
    </source>
</reference>
<dbReference type="OrthoDB" id="1094230at2"/>
<dbReference type="GO" id="GO:0004252">
    <property type="term" value="F:serine-type endopeptidase activity"/>
    <property type="evidence" value="ECO:0007669"/>
    <property type="project" value="TreeGrafter"/>
</dbReference>
<protein>
    <submittedName>
        <fullName evidence="4">S9 family peptidase</fullName>
    </submittedName>
</protein>
<evidence type="ECO:0000313" key="4">
    <source>
        <dbReference type="EMBL" id="TPE60096.1"/>
    </source>
</evidence>
<feature type="domain" description="Peptidase S9 prolyl oligopeptidase catalytic" evidence="3">
    <location>
        <begin position="438"/>
        <end position="641"/>
    </location>
</feature>
<dbReference type="InterPro" id="IPR029058">
    <property type="entry name" value="AB_hydrolase_fold"/>
</dbReference>
<dbReference type="Gene3D" id="2.120.10.30">
    <property type="entry name" value="TolB, C-terminal domain"/>
    <property type="match status" value="2"/>
</dbReference>
<feature type="chain" id="PRO_5021234562" evidence="2">
    <location>
        <begin position="21"/>
        <end position="644"/>
    </location>
</feature>
<keyword evidence="2" id="KW-0732">Signal</keyword>
<dbReference type="InterPro" id="IPR015943">
    <property type="entry name" value="WD40/YVTN_repeat-like_dom_sf"/>
</dbReference>
<comment type="caution">
    <text evidence="4">The sequence shown here is derived from an EMBL/GenBank/DDBJ whole genome shotgun (WGS) entry which is preliminary data.</text>
</comment>
<dbReference type="EMBL" id="VFSU01000028">
    <property type="protein sequence ID" value="TPE60096.1"/>
    <property type="molecule type" value="Genomic_DNA"/>
</dbReference>
<gene>
    <name evidence="4" type="ORF">FJQ54_11830</name>
</gene>
<dbReference type="PANTHER" id="PTHR42776:SF27">
    <property type="entry name" value="DIPEPTIDYL PEPTIDASE FAMILY MEMBER 6"/>
    <property type="match status" value="1"/>
</dbReference>
<dbReference type="InterPro" id="IPR011042">
    <property type="entry name" value="6-blade_b-propeller_TolB-like"/>
</dbReference>
<evidence type="ECO:0000313" key="5">
    <source>
        <dbReference type="Proteomes" id="UP000319897"/>
    </source>
</evidence>
<feature type="signal peptide" evidence="2">
    <location>
        <begin position="1"/>
        <end position="20"/>
    </location>
</feature>
<dbReference type="Proteomes" id="UP000319897">
    <property type="component" value="Unassembled WGS sequence"/>
</dbReference>
<dbReference type="Gene3D" id="2.130.10.10">
    <property type="entry name" value="YVTN repeat-like/Quinoprotein amine dehydrogenase"/>
    <property type="match status" value="1"/>
</dbReference>
<dbReference type="GO" id="GO:0006508">
    <property type="term" value="P:proteolysis"/>
    <property type="evidence" value="ECO:0007669"/>
    <property type="project" value="InterPro"/>
</dbReference>
<sequence length="644" mass="69967">MRQIILALLLAAAVPATASAVETRQQGSARLENVPPVPAEVTAAVQRYQMNRAAEFEDWLADGSILIGTRFGATRQLHRVTQPGGARTQLSFGSEPVASALAIPGTDRFVYSRDTGGDEWFQLFLRGVNGPARQITQPGTRNQGTVVSADGHLLVWAEARKGSAGYRILGLDPATDAPARELYRSDGAVTPAAIAPDGGSLIITRSLSNRENQLFSLNLATGEASRIAPKAPPARYESVRYSPNAGKLLVISDRESDTRQLAELDMATGAQRVIAPPPAQGRKWDVEEFALSPDKRTLAYAQNEDGFSRLHLIDFASGAALPAPALPNGVLQALSFSPDGKRLGLGFTNATSAGDVWIWDIADGKLVRWTTSELGELDPATLAEPRLIRFKSFDGESIPAFVYRPKGVAAGVRTPVIIDIHGGPESQSRPVWNYGAQYFADALGATVILPNVRGSDGYGRRYLNLDNAAKREDSVKDIGALLDWVKAQPDLDPAKVAVYGQSYGGYMSLAVMTHYSDRLAGGVARYGISDFATFLNNTESYRRDNRRAEYGDERDPAMQKVFARISPMANIGKITKPMLIMQGANDPRVPQSESDQVVAKLRAQGNETWYVLFADEGHGFLKKPNNDLRREVETLFLQKLFAQP</sequence>
<dbReference type="SUPFAM" id="SSF53474">
    <property type="entry name" value="alpha/beta-Hydrolases"/>
    <property type="match status" value="1"/>
</dbReference>
<name>A0A501XHS6_9SPHN</name>
<keyword evidence="1" id="KW-0378">Hydrolase</keyword>
<dbReference type="RefSeq" id="WP_140928622.1">
    <property type="nucleotide sequence ID" value="NZ_VFSU01000028.1"/>
</dbReference>
<dbReference type="Pfam" id="PF00326">
    <property type="entry name" value="Peptidase_S9"/>
    <property type="match status" value="1"/>
</dbReference>
<organism evidence="4 5">
    <name type="scientific">Sandaracinobacter neustonicus</name>
    <dbReference type="NCBI Taxonomy" id="1715348"/>
    <lineage>
        <taxon>Bacteria</taxon>
        <taxon>Pseudomonadati</taxon>
        <taxon>Pseudomonadota</taxon>
        <taxon>Alphaproteobacteria</taxon>
        <taxon>Sphingomonadales</taxon>
        <taxon>Sphingosinicellaceae</taxon>
        <taxon>Sandaracinobacter</taxon>
    </lineage>
</organism>
<dbReference type="AlphaFoldDB" id="A0A501XHS6"/>
<evidence type="ECO:0000256" key="2">
    <source>
        <dbReference type="SAM" id="SignalP"/>
    </source>
</evidence>
<dbReference type="InterPro" id="IPR001375">
    <property type="entry name" value="Peptidase_S9_cat"/>
</dbReference>
<dbReference type="SUPFAM" id="SSF82171">
    <property type="entry name" value="DPP6 N-terminal domain-like"/>
    <property type="match status" value="1"/>
</dbReference>
<keyword evidence="5" id="KW-1185">Reference proteome</keyword>